<protein>
    <recommendedName>
        <fullName evidence="1">TRAM domain-containing protein</fullName>
    </recommendedName>
</protein>
<dbReference type="AlphaFoldDB" id="A0A7D6BSY2"/>
<name>A0A7D6BSY2_FERL1</name>
<dbReference type="InterPro" id="IPR012340">
    <property type="entry name" value="NA-bd_OB-fold"/>
</dbReference>
<dbReference type="SUPFAM" id="SSF50249">
    <property type="entry name" value="Nucleic acid-binding proteins"/>
    <property type="match status" value="1"/>
</dbReference>
<dbReference type="InterPro" id="IPR002792">
    <property type="entry name" value="TRAM_dom"/>
</dbReference>
<dbReference type="Pfam" id="PF01938">
    <property type="entry name" value="TRAM"/>
    <property type="match status" value="1"/>
</dbReference>
<feature type="domain" description="TRAM" evidence="1">
    <location>
        <begin position="9"/>
        <end position="67"/>
    </location>
</feature>
<dbReference type="EMBL" id="CP058998">
    <property type="protein sequence ID" value="QLJ52741.1"/>
    <property type="molecule type" value="Genomic_DNA"/>
</dbReference>
<dbReference type="KEGG" id="flt:Sv326_0566"/>
<reference evidence="3" key="1">
    <citation type="submission" date="2020-07" db="EMBL/GenBank/DDBJ databases">
        <title>Metabolic diversity and evolutionary history of the archaeal phylum ###Micrarchaeota### uncovered from a freshwater lake metagenome.</title>
        <authorList>
            <person name="Kadnikov V.V."/>
            <person name="Savvichev A.S."/>
            <person name="Mardanov A.V."/>
            <person name="Beletsky A.V."/>
            <person name="Chupakov A.V."/>
            <person name="Kokryatskaya N.M."/>
            <person name="Pimenov N.V."/>
            <person name="Ravin N.V."/>
        </authorList>
    </citation>
    <scope>NUCLEOTIDE SEQUENCE [LARGE SCALE GENOMIC DNA]</scope>
</reference>
<proteinExistence type="predicted"/>
<gene>
    <name evidence="2" type="ORF">Sv326_0566</name>
</gene>
<dbReference type="Proteomes" id="UP000510821">
    <property type="component" value="Chromosome"/>
</dbReference>
<sequence length="67" mass="7315">MRGIPMNAPVEEGKEYEVTVNAQGSKGDGIAHYEGFVIFVPNAKVGDKLRVKITALRRTFAVGERVP</sequence>
<dbReference type="Gene3D" id="2.40.50.140">
    <property type="entry name" value="Nucleic acid-binding proteins"/>
    <property type="match status" value="1"/>
</dbReference>
<dbReference type="PROSITE" id="PS50926">
    <property type="entry name" value="TRAM"/>
    <property type="match status" value="1"/>
</dbReference>
<evidence type="ECO:0000259" key="1">
    <source>
        <dbReference type="PROSITE" id="PS50926"/>
    </source>
</evidence>
<organism evidence="2 3">
    <name type="scientific">Fermentimicrarchaeum limneticum</name>
    <dbReference type="NCBI Taxonomy" id="2795018"/>
    <lineage>
        <taxon>Archaea</taxon>
        <taxon>Candidatus Micrarchaeota</taxon>
        <taxon>Candidatus Fermentimicrarchaeales</taxon>
        <taxon>Candidatus Fermentimicrarchaeaceae</taxon>
        <taxon>Candidatus Fermentimicrarchaeum</taxon>
    </lineage>
</organism>
<accession>A0A7D6BSY2</accession>
<evidence type="ECO:0000313" key="2">
    <source>
        <dbReference type="EMBL" id="QLJ52741.1"/>
    </source>
</evidence>
<evidence type="ECO:0000313" key="3">
    <source>
        <dbReference type="Proteomes" id="UP000510821"/>
    </source>
</evidence>